<feature type="transmembrane region" description="Helical" evidence="6">
    <location>
        <begin position="849"/>
        <end position="877"/>
    </location>
</feature>
<dbReference type="PROSITE" id="PS00141">
    <property type="entry name" value="ASP_PROTEASE"/>
    <property type="match status" value="1"/>
</dbReference>
<dbReference type="InterPro" id="IPR029058">
    <property type="entry name" value="AB_hydrolase_fold"/>
</dbReference>
<sequence>MSFPFRHQPVKAIYTIGQAVYLMVTLPAALILYALPAARPRRSWPLKRVILGRIARAWIDTTWKTSLDPPPPLPQSERDTNSLGFVWVEPTPELVVGEIAEIAKQNEVEPERVGGFWYGPRNSNDRVGQWASPGEKVVYHLHGGGHVTGTANPKGGFMPIHQGYLDHLGANFRVFSLEYRLSSAAPFKSANPFPASLIDTIAGYRYLVEDLAFEPHHIIISGDSAGGGIAFNLARYIATANLPSLPTPGGLILLSPAMDWAQTHVGAESSTMRNARDCIVGYVFECGYARRALVGNLPEELAATSAWISPGALNAEWHPGMFSGFPRTIMVAGGIECNLDAMRQARDRLVQDNGKERVTYMEFPDALHDFLLFGESHDPERTNTLHALVAWVQTFLDQNSAFSIKAHGTGFRYASSTSSNDIGVSTSDDLAYTVDITLGGQNFTVLLDTGSTDLWVNTAHRALRLTDSSSFVTGIGYGSGQIKGNIDFAELKIGDFVISSQAFLNHTSIKDFSLNGVDGIMGMAFDVASIYSTVQDAWGTTAAEKLARAPITALFAQNSSLPNNFDVQLGRTSELDDIAEGTFQISNHAAGFEAVTKAPQLPRVSAEHWSIVMDSMKINGKAFAFNKSRISGTPSGKIVAALDTGFSFPPLPAAAVDAIYGSIPGAKFDRNGDIWIVPCTGATNLSFVFGGQEFPVHPLDLTWPFVFQMPMRNNKATNVTTCINTYQYLTLDPNSFVGFDVILGDAFLRNVYASFDYGDDYPGNHRTGTPFVQMLSTTNASTMWQEFTRERKATLAKLPPEVDPATVVAYDTQQASASASQNSGTNDFAVSGASSSESGSSSDSWSDKYGMVALGLLAGNLLVGVILLALTLAMCVCGMKGKSSGRYTPVRLQDGARDFESGRVGKYSD</sequence>
<dbReference type="PRINTS" id="PR00792">
    <property type="entry name" value="PEPSIN"/>
</dbReference>
<dbReference type="GO" id="GO:0004190">
    <property type="term" value="F:aspartic-type endopeptidase activity"/>
    <property type="evidence" value="ECO:0007669"/>
    <property type="project" value="UniProtKB-KW"/>
</dbReference>
<dbReference type="SMR" id="A0A2G8RXE2"/>
<accession>A0A2G8RXE2</accession>
<evidence type="ECO:0000313" key="9">
    <source>
        <dbReference type="Proteomes" id="UP000230002"/>
    </source>
</evidence>
<evidence type="ECO:0000256" key="3">
    <source>
        <dbReference type="PROSITE-ProRule" id="PRU10038"/>
    </source>
</evidence>
<keyword evidence="6" id="KW-1133">Transmembrane helix</keyword>
<keyword evidence="9" id="KW-1185">Reference proteome</keyword>
<dbReference type="InterPro" id="IPR001969">
    <property type="entry name" value="Aspartic_peptidase_AS"/>
</dbReference>
<evidence type="ECO:0000256" key="4">
    <source>
        <dbReference type="RuleBase" id="RU000454"/>
    </source>
</evidence>
<dbReference type="EMBL" id="AYKW01000045">
    <property type="protein sequence ID" value="PIL25988.1"/>
    <property type="molecule type" value="Genomic_DNA"/>
</dbReference>
<feature type="transmembrane region" description="Helical" evidence="6">
    <location>
        <begin position="12"/>
        <end position="35"/>
    </location>
</feature>
<dbReference type="CDD" id="cd05471">
    <property type="entry name" value="pepsin_like"/>
    <property type="match status" value="1"/>
</dbReference>
<evidence type="ECO:0000256" key="1">
    <source>
        <dbReference type="ARBA" id="ARBA00007447"/>
    </source>
</evidence>
<feature type="compositionally biased region" description="Low complexity" evidence="5">
    <location>
        <begin position="831"/>
        <end position="843"/>
    </location>
</feature>
<dbReference type="InterPro" id="IPR033140">
    <property type="entry name" value="Lipase_GDXG_put_SER_AS"/>
</dbReference>
<dbReference type="AlphaFoldDB" id="A0A2G8RXE2"/>
<gene>
    <name evidence="8" type="ORF">GSI_11742</name>
</gene>
<dbReference type="PROSITE" id="PS01174">
    <property type="entry name" value="LIPASE_GDXG_SER"/>
    <property type="match status" value="1"/>
</dbReference>
<feature type="active site" evidence="3">
    <location>
        <position position="224"/>
    </location>
</feature>
<dbReference type="InterPro" id="IPR034164">
    <property type="entry name" value="Pepsin-like_dom"/>
</dbReference>
<dbReference type="GO" id="GO:0006508">
    <property type="term" value="P:proteolysis"/>
    <property type="evidence" value="ECO:0007669"/>
    <property type="project" value="UniProtKB-KW"/>
</dbReference>
<dbReference type="SUPFAM" id="SSF53474">
    <property type="entry name" value="alpha/beta-Hydrolases"/>
    <property type="match status" value="1"/>
</dbReference>
<proteinExistence type="inferred from homology"/>
<evidence type="ECO:0000313" key="8">
    <source>
        <dbReference type="EMBL" id="PIL25988.1"/>
    </source>
</evidence>
<feature type="region of interest" description="Disordered" evidence="5">
    <location>
        <begin position="816"/>
        <end position="843"/>
    </location>
</feature>
<dbReference type="InterPro" id="IPR033121">
    <property type="entry name" value="PEPTIDASE_A1"/>
</dbReference>
<evidence type="ECO:0000256" key="5">
    <source>
        <dbReference type="SAM" id="MobiDB-lite"/>
    </source>
</evidence>
<dbReference type="PROSITE" id="PS51767">
    <property type="entry name" value="PEPTIDASE_A1"/>
    <property type="match status" value="1"/>
</dbReference>
<dbReference type="InterPro" id="IPR001461">
    <property type="entry name" value="Aspartic_peptidase_A1"/>
</dbReference>
<evidence type="ECO:0000256" key="2">
    <source>
        <dbReference type="ARBA" id="ARBA00022750"/>
    </source>
</evidence>
<organism evidence="8 9">
    <name type="scientific">Ganoderma sinense ZZ0214-1</name>
    <dbReference type="NCBI Taxonomy" id="1077348"/>
    <lineage>
        <taxon>Eukaryota</taxon>
        <taxon>Fungi</taxon>
        <taxon>Dikarya</taxon>
        <taxon>Basidiomycota</taxon>
        <taxon>Agaricomycotina</taxon>
        <taxon>Agaricomycetes</taxon>
        <taxon>Polyporales</taxon>
        <taxon>Polyporaceae</taxon>
        <taxon>Ganoderma</taxon>
    </lineage>
</organism>
<dbReference type="OrthoDB" id="771136at2759"/>
<dbReference type="InterPro" id="IPR013094">
    <property type="entry name" value="AB_hydrolase_3"/>
</dbReference>
<name>A0A2G8RXE2_9APHY</name>
<dbReference type="Gene3D" id="3.40.50.1820">
    <property type="entry name" value="alpha/beta hydrolase"/>
    <property type="match status" value="1"/>
</dbReference>
<dbReference type="PANTHER" id="PTHR47966:SF51">
    <property type="entry name" value="BETA-SITE APP-CLEAVING ENZYME, ISOFORM A-RELATED"/>
    <property type="match status" value="1"/>
</dbReference>
<protein>
    <recommendedName>
        <fullName evidence="7">Peptidase A1 domain-containing protein</fullName>
    </recommendedName>
</protein>
<dbReference type="SUPFAM" id="SSF50630">
    <property type="entry name" value="Acid proteases"/>
    <property type="match status" value="1"/>
</dbReference>
<keyword evidence="6" id="KW-0812">Transmembrane</keyword>
<reference evidence="8 9" key="1">
    <citation type="journal article" date="2015" name="Sci. Rep.">
        <title>Chromosome-level genome map provides insights into diverse defense mechanisms in the medicinal fungus Ganoderma sinense.</title>
        <authorList>
            <person name="Zhu Y."/>
            <person name="Xu J."/>
            <person name="Sun C."/>
            <person name="Zhou S."/>
            <person name="Xu H."/>
            <person name="Nelson D.R."/>
            <person name="Qian J."/>
            <person name="Song J."/>
            <person name="Luo H."/>
            <person name="Xiang L."/>
            <person name="Li Y."/>
            <person name="Xu Z."/>
            <person name="Ji A."/>
            <person name="Wang L."/>
            <person name="Lu S."/>
            <person name="Hayward A."/>
            <person name="Sun W."/>
            <person name="Li X."/>
            <person name="Schwartz D.C."/>
            <person name="Wang Y."/>
            <person name="Chen S."/>
        </authorList>
    </citation>
    <scope>NUCLEOTIDE SEQUENCE [LARGE SCALE GENOMIC DNA]</scope>
    <source>
        <strain evidence="8 9">ZZ0214-1</strain>
    </source>
</reference>
<keyword evidence="2 4" id="KW-0064">Aspartyl protease</keyword>
<dbReference type="PANTHER" id="PTHR47966">
    <property type="entry name" value="BETA-SITE APP-CLEAVING ENZYME, ISOFORM A-RELATED"/>
    <property type="match status" value="1"/>
</dbReference>
<dbReference type="Pfam" id="PF07859">
    <property type="entry name" value="Abhydrolase_3"/>
    <property type="match status" value="1"/>
</dbReference>
<evidence type="ECO:0000259" key="7">
    <source>
        <dbReference type="PROSITE" id="PS51767"/>
    </source>
</evidence>
<dbReference type="InterPro" id="IPR021109">
    <property type="entry name" value="Peptidase_aspartic_dom_sf"/>
</dbReference>
<dbReference type="Gene3D" id="2.40.70.10">
    <property type="entry name" value="Acid Proteases"/>
    <property type="match status" value="2"/>
</dbReference>
<dbReference type="Pfam" id="PF00026">
    <property type="entry name" value="Asp"/>
    <property type="match status" value="1"/>
</dbReference>
<evidence type="ECO:0000256" key="6">
    <source>
        <dbReference type="SAM" id="Phobius"/>
    </source>
</evidence>
<keyword evidence="4" id="KW-0378">Hydrolase</keyword>
<feature type="domain" description="Peptidase A1" evidence="7">
    <location>
        <begin position="432"/>
        <end position="765"/>
    </location>
</feature>
<comment type="similarity">
    <text evidence="1 4">Belongs to the peptidase A1 family.</text>
</comment>
<comment type="caution">
    <text evidence="8">The sequence shown here is derived from an EMBL/GenBank/DDBJ whole genome shotgun (WGS) entry which is preliminary data.</text>
</comment>
<keyword evidence="6" id="KW-0472">Membrane</keyword>
<dbReference type="Proteomes" id="UP000230002">
    <property type="component" value="Unassembled WGS sequence"/>
</dbReference>
<dbReference type="STRING" id="1077348.A0A2G8RXE2"/>
<keyword evidence="4" id="KW-0645">Protease</keyword>